<keyword evidence="4" id="KW-1185">Reference proteome</keyword>
<keyword evidence="1" id="KW-0677">Repeat</keyword>
<name>A0A0D9XS84_9ORYZ</name>
<proteinExistence type="predicted"/>
<dbReference type="InterPro" id="IPR032675">
    <property type="entry name" value="LRR_dom_sf"/>
</dbReference>
<evidence type="ECO:0000256" key="1">
    <source>
        <dbReference type="ARBA" id="ARBA00022737"/>
    </source>
</evidence>
<dbReference type="PANTHER" id="PTHR47186:SF57">
    <property type="entry name" value="OS02G0478300 PROTEIN"/>
    <property type="match status" value="1"/>
</dbReference>
<evidence type="ECO:0000313" key="3">
    <source>
        <dbReference type="EnsemblPlants" id="LPERR11G11170.1"/>
    </source>
</evidence>
<dbReference type="Gramene" id="LPERR11G11170.1">
    <property type="protein sequence ID" value="LPERR11G11170.1"/>
    <property type="gene ID" value="LPERR11G11170"/>
</dbReference>
<evidence type="ECO:0000313" key="4">
    <source>
        <dbReference type="Proteomes" id="UP000032180"/>
    </source>
</evidence>
<accession>A0A0D9XS84</accession>
<dbReference type="Gene3D" id="3.80.10.10">
    <property type="entry name" value="Ribonuclease Inhibitor"/>
    <property type="match status" value="1"/>
</dbReference>
<dbReference type="AlphaFoldDB" id="A0A0D9XS84"/>
<dbReference type="InterPro" id="IPR055414">
    <property type="entry name" value="LRR_R13L4/SHOC2-like"/>
</dbReference>
<dbReference type="SUPFAM" id="SSF52047">
    <property type="entry name" value="RNI-like"/>
    <property type="match status" value="1"/>
</dbReference>
<sequence>MEMVSSVAYSVGSTTAAELQDDANSIFMGHIDDGELYRTPSKASTLPICTRMLHVLDLEDTDDLVTHHLEHIGKLFRLKYLSLRRCNGIFKLPDSLGNLKQLETLNVRDKGGVTLVAVHKYIAVVFCTRLMALKSLVSTAAHLRVKRGTVKAGVMLTYPKKNGAGQFMKMWREKQKK</sequence>
<protein>
    <recommendedName>
        <fullName evidence="2">Disease resistance R13L4/SHOC-2-like LRR domain-containing protein</fullName>
    </recommendedName>
</protein>
<evidence type="ECO:0000259" key="2">
    <source>
        <dbReference type="Pfam" id="PF23598"/>
    </source>
</evidence>
<dbReference type="STRING" id="77586.A0A0D9XS84"/>
<organism evidence="3 4">
    <name type="scientific">Leersia perrieri</name>
    <dbReference type="NCBI Taxonomy" id="77586"/>
    <lineage>
        <taxon>Eukaryota</taxon>
        <taxon>Viridiplantae</taxon>
        <taxon>Streptophyta</taxon>
        <taxon>Embryophyta</taxon>
        <taxon>Tracheophyta</taxon>
        <taxon>Spermatophyta</taxon>
        <taxon>Magnoliopsida</taxon>
        <taxon>Liliopsida</taxon>
        <taxon>Poales</taxon>
        <taxon>Poaceae</taxon>
        <taxon>BOP clade</taxon>
        <taxon>Oryzoideae</taxon>
        <taxon>Oryzeae</taxon>
        <taxon>Oryzinae</taxon>
        <taxon>Leersia</taxon>
    </lineage>
</organism>
<reference evidence="3" key="3">
    <citation type="submission" date="2015-04" db="UniProtKB">
        <authorList>
            <consortium name="EnsemblPlants"/>
        </authorList>
    </citation>
    <scope>IDENTIFICATION</scope>
</reference>
<dbReference type="EnsemblPlants" id="LPERR11G11170.1">
    <property type="protein sequence ID" value="LPERR11G11170.1"/>
    <property type="gene ID" value="LPERR11G11170"/>
</dbReference>
<reference evidence="4" key="2">
    <citation type="submission" date="2013-12" db="EMBL/GenBank/DDBJ databases">
        <authorList>
            <person name="Yu Y."/>
            <person name="Lee S."/>
            <person name="de Baynast K."/>
            <person name="Wissotski M."/>
            <person name="Liu L."/>
            <person name="Talag J."/>
            <person name="Goicoechea J."/>
            <person name="Angelova A."/>
            <person name="Jetty R."/>
            <person name="Kudrna D."/>
            <person name="Golser W."/>
            <person name="Rivera L."/>
            <person name="Zhang J."/>
            <person name="Wing R."/>
        </authorList>
    </citation>
    <scope>NUCLEOTIDE SEQUENCE</scope>
</reference>
<feature type="domain" description="Disease resistance R13L4/SHOC-2-like LRR" evidence="2">
    <location>
        <begin position="49"/>
        <end position="114"/>
    </location>
</feature>
<dbReference type="Pfam" id="PF23598">
    <property type="entry name" value="LRR_14"/>
    <property type="match status" value="1"/>
</dbReference>
<dbReference type="Proteomes" id="UP000032180">
    <property type="component" value="Chromosome 11"/>
</dbReference>
<reference evidence="3 4" key="1">
    <citation type="submission" date="2012-08" db="EMBL/GenBank/DDBJ databases">
        <title>Oryza genome evolution.</title>
        <authorList>
            <person name="Wing R.A."/>
        </authorList>
    </citation>
    <scope>NUCLEOTIDE SEQUENCE</scope>
</reference>
<dbReference type="PANTHER" id="PTHR47186">
    <property type="entry name" value="LEUCINE-RICH REPEAT-CONTAINING PROTEIN 57"/>
    <property type="match status" value="1"/>
</dbReference>
<dbReference type="HOGENOM" id="CLU_1520023_0_0_1"/>